<feature type="signal peptide" evidence="4">
    <location>
        <begin position="1"/>
        <end position="30"/>
    </location>
</feature>
<dbReference type="InterPro" id="IPR010496">
    <property type="entry name" value="AL/BT2_dom"/>
</dbReference>
<evidence type="ECO:0000256" key="4">
    <source>
        <dbReference type="SAM" id="SignalP"/>
    </source>
</evidence>
<dbReference type="InterPro" id="IPR000917">
    <property type="entry name" value="Sulfatase_N"/>
</dbReference>
<evidence type="ECO:0000313" key="7">
    <source>
        <dbReference type="EMBL" id="TWU17036.1"/>
    </source>
</evidence>
<sequence length="778" mass="87232">MPKPLSPEATLRFAIPLVTLCTLLLAPVRADEVDAQNSVTTAQNTTSSDAQAESAPSSSSPPNIVFFFADDQTTTTLGCYGNDVIRTPNIDALAANGVRFRNAFVSQSICWVSRTTILSGLTGRTYGTPSNPELARPEAVAELYSDILREHGYRTGYFGKWHAKMPTGFQQRDHFDEFEAIGRNPYYKKQPDGTLRHETDLVVDRGIEFLREQPKDKPFALNMWFNACHAEDGDRRPGIGHYPWPESTNGMYEDVEIAQPPLNAATVFDALPDFLKTTINRERFFWRWNTDEKYQTNMRSYYRMVTGIDNAIGRFLTELRKQGLADNTIIVYSADNGYYMANRGLAGKWSHYEESLRVPLIIMDPRADAAKRGATTDAIGLNLDLPATFLDWAGAEIPERYQGHSLAPIVAGDQPQDWRTESFHEHFAVRNRIPAFEGIRNDQFKYVVYFDNDNYEFLHDLKNDPDELVNLAGDPQYADTLAEMRDRLAKRVKELGGPLDQLSTPFSKSTVPHPVAAAKVGANVDQDGFVSVFDGKTLRRWSGDTKYWSVQDGALTGVTDGTLKMNHFITWEDSTIQNFDLRVKVKVSAGGNSGIQYRGLSRPDLGLDVVTGYQCDVVADNANYNGMLYEEKGRRILSHTGEKVIVDPEGRSWVVGDTFGAGQAEPADLQRFDTDQWHDYRVLVRGNHYQHWVDGHLTTDLIDLDPQGRSLEGVLAVQVHVGPAMKIQYKDFKIKHLPDDLPLRTAEDSPIPDAAHLVRPQGKLPANWTPPTYGASKN</sequence>
<dbReference type="InterPro" id="IPR017850">
    <property type="entry name" value="Alkaline_phosphatase_core_sf"/>
</dbReference>
<gene>
    <name evidence="7" type="ORF">Poly21_42450</name>
</gene>
<feature type="region of interest" description="Disordered" evidence="3">
    <location>
        <begin position="35"/>
        <end position="61"/>
    </location>
</feature>
<evidence type="ECO:0000256" key="3">
    <source>
        <dbReference type="SAM" id="MobiDB-lite"/>
    </source>
</evidence>
<reference evidence="7 8" key="1">
    <citation type="journal article" date="2020" name="Antonie Van Leeuwenhoek">
        <title>Rhodopirellula heiligendammensis sp. nov., Rhodopirellula pilleata sp. nov., and Rhodopirellula solitaria sp. nov. isolated from natural or artificial marine surfaces in Northern Germany and California, USA, and emended description of the genus Rhodopirellula.</title>
        <authorList>
            <person name="Kallscheuer N."/>
            <person name="Wiegand S."/>
            <person name="Jogler M."/>
            <person name="Boedeker C."/>
            <person name="Peeters S.H."/>
            <person name="Rast P."/>
            <person name="Heuer A."/>
            <person name="Jetten M.S.M."/>
            <person name="Rohde M."/>
            <person name="Jogler C."/>
        </authorList>
    </citation>
    <scope>NUCLEOTIDE SEQUENCE [LARGE SCALE GENOMIC DNA]</scope>
    <source>
        <strain evidence="7 8">Poly21</strain>
    </source>
</reference>
<protein>
    <submittedName>
        <fullName evidence="7">Arylsulfatase</fullName>
        <ecNumber evidence="7">3.1.6.1</ecNumber>
    </submittedName>
</protein>
<dbReference type="PANTHER" id="PTHR42693:SF53">
    <property type="entry name" value="ENDO-4-O-SULFATASE"/>
    <property type="match status" value="1"/>
</dbReference>
<organism evidence="7 8">
    <name type="scientific">Allorhodopirellula heiligendammensis</name>
    <dbReference type="NCBI Taxonomy" id="2714739"/>
    <lineage>
        <taxon>Bacteria</taxon>
        <taxon>Pseudomonadati</taxon>
        <taxon>Planctomycetota</taxon>
        <taxon>Planctomycetia</taxon>
        <taxon>Pirellulales</taxon>
        <taxon>Pirellulaceae</taxon>
        <taxon>Allorhodopirellula</taxon>
    </lineage>
</organism>
<feature type="compositionally biased region" description="Polar residues" evidence="3">
    <location>
        <begin position="35"/>
        <end position="46"/>
    </location>
</feature>
<dbReference type="AlphaFoldDB" id="A0A5C6C0J2"/>
<dbReference type="Pfam" id="PF00884">
    <property type="entry name" value="Sulfatase"/>
    <property type="match status" value="1"/>
</dbReference>
<keyword evidence="8" id="KW-1185">Reference proteome</keyword>
<feature type="domain" description="Sulfatase N-terminal" evidence="5">
    <location>
        <begin position="62"/>
        <end position="395"/>
    </location>
</feature>
<evidence type="ECO:0000259" key="6">
    <source>
        <dbReference type="Pfam" id="PF06439"/>
    </source>
</evidence>
<evidence type="ECO:0000313" key="8">
    <source>
        <dbReference type="Proteomes" id="UP000319908"/>
    </source>
</evidence>
<evidence type="ECO:0000259" key="5">
    <source>
        <dbReference type="Pfam" id="PF00884"/>
    </source>
</evidence>
<dbReference type="EC" id="3.1.6.1" evidence="7"/>
<dbReference type="InterPro" id="IPR050738">
    <property type="entry name" value="Sulfatase"/>
</dbReference>
<dbReference type="Pfam" id="PF06439">
    <property type="entry name" value="3keto-disac_hyd"/>
    <property type="match status" value="1"/>
</dbReference>
<comment type="similarity">
    <text evidence="1">Belongs to the sulfatase family.</text>
</comment>
<dbReference type="Proteomes" id="UP000319908">
    <property type="component" value="Unassembled WGS sequence"/>
</dbReference>
<dbReference type="PANTHER" id="PTHR42693">
    <property type="entry name" value="ARYLSULFATASE FAMILY MEMBER"/>
    <property type="match status" value="1"/>
</dbReference>
<feature type="chain" id="PRO_5022660446" evidence="4">
    <location>
        <begin position="31"/>
        <end position="778"/>
    </location>
</feature>
<dbReference type="EMBL" id="SJPU01000002">
    <property type="protein sequence ID" value="TWU17036.1"/>
    <property type="molecule type" value="Genomic_DNA"/>
</dbReference>
<dbReference type="Gene3D" id="2.60.120.560">
    <property type="entry name" value="Exo-inulinase, domain 1"/>
    <property type="match status" value="1"/>
</dbReference>
<evidence type="ECO:0000256" key="1">
    <source>
        <dbReference type="ARBA" id="ARBA00008779"/>
    </source>
</evidence>
<feature type="domain" description="3-keto-alpha-glucoside-1,2-lyase/3-keto-2-hydroxy-glucal hydratase" evidence="6">
    <location>
        <begin position="528"/>
        <end position="735"/>
    </location>
</feature>
<proteinExistence type="inferred from homology"/>
<dbReference type="GO" id="GO:0004065">
    <property type="term" value="F:arylsulfatase activity"/>
    <property type="evidence" value="ECO:0007669"/>
    <property type="project" value="UniProtKB-EC"/>
</dbReference>
<accession>A0A5C6C0J2</accession>
<dbReference type="CDD" id="cd16031">
    <property type="entry name" value="G6S_like"/>
    <property type="match status" value="1"/>
</dbReference>
<dbReference type="SUPFAM" id="SSF53649">
    <property type="entry name" value="Alkaline phosphatase-like"/>
    <property type="match status" value="1"/>
</dbReference>
<comment type="caution">
    <text evidence="7">The sequence shown here is derived from an EMBL/GenBank/DDBJ whole genome shotgun (WGS) entry which is preliminary data.</text>
</comment>
<keyword evidence="2 7" id="KW-0378">Hydrolase</keyword>
<keyword evidence="4" id="KW-0732">Signal</keyword>
<evidence type="ECO:0000256" key="2">
    <source>
        <dbReference type="ARBA" id="ARBA00022801"/>
    </source>
</evidence>
<name>A0A5C6C0J2_9BACT</name>
<feature type="compositionally biased region" description="Low complexity" evidence="3">
    <location>
        <begin position="47"/>
        <end position="61"/>
    </location>
</feature>
<dbReference type="Gene3D" id="3.40.720.10">
    <property type="entry name" value="Alkaline Phosphatase, subunit A"/>
    <property type="match status" value="1"/>
</dbReference>